<proteinExistence type="predicted"/>
<reference evidence="2" key="1">
    <citation type="submission" date="2022-11" db="UniProtKB">
        <authorList>
            <consortium name="WormBaseParasite"/>
        </authorList>
    </citation>
    <scope>IDENTIFICATION</scope>
</reference>
<dbReference type="AlphaFoldDB" id="A0A914Z4B6"/>
<dbReference type="WBParaSite" id="PSU_v2.g7198.t1">
    <property type="protein sequence ID" value="PSU_v2.g7198.t1"/>
    <property type="gene ID" value="PSU_v2.g7198"/>
</dbReference>
<organism evidence="1 2">
    <name type="scientific">Panagrolaimus superbus</name>
    <dbReference type="NCBI Taxonomy" id="310955"/>
    <lineage>
        <taxon>Eukaryota</taxon>
        <taxon>Metazoa</taxon>
        <taxon>Ecdysozoa</taxon>
        <taxon>Nematoda</taxon>
        <taxon>Chromadorea</taxon>
        <taxon>Rhabditida</taxon>
        <taxon>Tylenchina</taxon>
        <taxon>Panagrolaimomorpha</taxon>
        <taxon>Panagrolaimoidea</taxon>
        <taxon>Panagrolaimidae</taxon>
        <taxon>Panagrolaimus</taxon>
    </lineage>
</organism>
<evidence type="ECO:0000313" key="2">
    <source>
        <dbReference type="WBParaSite" id="PSU_v2.g7198.t1"/>
    </source>
</evidence>
<accession>A0A914Z4B6</accession>
<protein>
    <submittedName>
        <fullName evidence="2">Ycf15</fullName>
    </submittedName>
</protein>
<evidence type="ECO:0000313" key="1">
    <source>
        <dbReference type="Proteomes" id="UP000887577"/>
    </source>
</evidence>
<name>A0A914Z4B6_9BILA</name>
<dbReference type="Proteomes" id="UP000887577">
    <property type="component" value="Unplaced"/>
</dbReference>
<keyword evidence="1" id="KW-1185">Reference proteome</keyword>
<sequence length="144" mass="17128">MPTIFRLKLSELQDITKLLKPHLLDETLREYDSDKLKLIISEWLLLNDFSTLHLFEKNANYVWIHPKENQCDCCWKFRIGRRKLSFPSIDAVDKNPSPRESQMLYYGGPWVIASDENKPGKPKLRVRSHLLHTTYEKSVYIRHM</sequence>